<dbReference type="Pfam" id="PF00505">
    <property type="entry name" value="HMG_box"/>
    <property type="match status" value="1"/>
</dbReference>
<evidence type="ECO:0000313" key="7">
    <source>
        <dbReference type="Proteomes" id="UP000694867"/>
    </source>
</evidence>
<organism evidence="7 8">
    <name type="scientific">Galendromus occidentalis</name>
    <name type="common">western predatory mite</name>
    <dbReference type="NCBI Taxonomy" id="34638"/>
    <lineage>
        <taxon>Eukaryota</taxon>
        <taxon>Metazoa</taxon>
        <taxon>Ecdysozoa</taxon>
        <taxon>Arthropoda</taxon>
        <taxon>Chelicerata</taxon>
        <taxon>Arachnida</taxon>
        <taxon>Acari</taxon>
        <taxon>Parasitiformes</taxon>
        <taxon>Mesostigmata</taxon>
        <taxon>Gamasina</taxon>
        <taxon>Phytoseioidea</taxon>
        <taxon>Phytoseiidae</taxon>
        <taxon>Typhlodrominae</taxon>
        <taxon>Galendromus</taxon>
    </lineage>
</organism>
<dbReference type="Gene3D" id="1.10.30.10">
    <property type="entry name" value="High mobility group box domain"/>
    <property type="match status" value="1"/>
</dbReference>
<evidence type="ECO:0000256" key="2">
    <source>
        <dbReference type="ARBA" id="ARBA00023125"/>
    </source>
</evidence>
<dbReference type="GO" id="GO:0005634">
    <property type="term" value="C:nucleus"/>
    <property type="evidence" value="ECO:0007669"/>
    <property type="project" value="UniProtKB-SubCell"/>
</dbReference>
<dbReference type="KEGG" id="goe:114827972"/>
<keyword evidence="3 4" id="KW-0539">Nucleus</keyword>
<dbReference type="InterPro" id="IPR009071">
    <property type="entry name" value="HMG_box_dom"/>
</dbReference>
<evidence type="ECO:0000256" key="5">
    <source>
        <dbReference type="SAM" id="MobiDB-lite"/>
    </source>
</evidence>
<proteinExistence type="predicted"/>
<dbReference type="FunFam" id="1.10.30.10:FF:000002">
    <property type="entry name" value="transcription factor Sox-2"/>
    <property type="match status" value="1"/>
</dbReference>
<dbReference type="Proteomes" id="UP000694867">
    <property type="component" value="Unplaced"/>
</dbReference>
<dbReference type="InterPro" id="IPR050140">
    <property type="entry name" value="SRY-related_HMG-box_TF-like"/>
</dbReference>
<dbReference type="SMART" id="SM00398">
    <property type="entry name" value="HMG"/>
    <property type="match status" value="1"/>
</dbReference>
<feature type="domain" description="HMG box" evidence="6">
    <location>
        <begin position="1"/>
        <end position="65"/>
    </location>
</feature>
<dbReference type="GO" id="GO:0007420">
    <property type="term" value="P:brain development"/>
    <property type="evidence" value="ECO:0007669"/>
    <property type="project" value="TreeGrafter"/>
</dbReference>
<comment type="subcellular location">
    <subcellularLocation>
        <location evidence="1">Nucleus</location>
    </subcellularLocation>
</comment>
<dbReference type="SUPFAM" id="SSF47095">
    <property type="entry name" value="HMG-box"/>
    <property type="match status" value="1"/>
</dbReference>
<dbReference type="GO" id="GO:0000978">
    <property type="term" value="F:RNA polymerase II cis-regulatory region sequence-specific DNA binding"/>
    <property type="evidence" value="ECO:0007669"/>
    <property type="project" value="TreeGrafter"/>
</dbReference>
<dbReference type="PANTHER" id="PTHR10270">
    <property type="entry name" value="SOX TRANSCRIPTION FACTOR"/>
    <property type="match status" value="1"/>
</dbReference>
<dbReference type="GO" id="GO:0001228">
    <property type="term" value="F:DNA-binding transcription activator activity, RNA polymerase II-specific"/>
    <property type="evidence" value="ECO:0007669"/>
    <property type="project" value="TreeGrafter"/>
</dbReference>
<evidence type="ECO:0000259" key="6">
    <source>
        <dbReference type="PROSITE" id="PS50118"/>
    </source>
</evidence>
<name>A0AAJ7SGW4_9ACAR</name>
<dbReference type="GO" id="GO:0000122">
    <property type="term" value="P:negative regulation of transcription by RNA polymerase II"/>
    <property type="evidence" value="ECO:0007669"/>
    <property type="project" value="TreeGrafter"/>
</dbReference>
<accession>A0AAJ7SGW4</accession>
<feature type="region of interest" description="Disordered" evidence="5">
    <location>
        <begin position="87"/>
        <end position="111"/>
    </location>
</feature>
<dbReference type="GO" id="GO:0030182">
    <property type="term" value="P:neuron differentiation"/>
    <property type="evidence" value="ECO:0007669"/>
    <property type="project" value="TreeGrafter"/>
</dbReference>
<gene>
    <name evidence="8" type="primary">LOC114827972</name>
</gene>
<reference evidence="8" key="1">
    <citation type="submission" date="2025-08" db="UniProtKB">
        <authorList>
            <consortium name="RefSeq"/>
        </authorList>
    </citation>
    <scope>IDENTIFICATION</scope>
</reference>
<evidence type="ECO:0000256" key="3">
    <source>
        <dbReference type="ARBA" id="ARBA00023242"/>
    </source>
</evidence>
<keyword evidence="2 4" id="KW-0238">DNA-binding</keyword>
<keyword evidence="7" id="KW-1185">Reference proteome</keyword>
<dbReference type="GeneID" id="114827972"/>
<feature type="region of interest" description="Disordered" evidence="5">
    <location>
        <begin position="138"/>
        <end position="180"/>
    </location>
</feature>
<evidence type="ECO:0000256" key="4">
    <source>
        <dbReference type="PROSITE-ProRule" id="PRU00267"/>
    </source>
</evidence>
<feature type="DNA-binding region" description="HMG box" evidence="4">
    <location>
        <begin position="1"/>
        <end position="65"/>
    </location>
</feature>
<sequence length="217" mass="24716">MNAFMVWSRAQRRKIALDNPKMHNSEISRRLGSEWKGLTEEQKRPFIDEAKRLREQHMRDHPEYKYRPRRKPKPATPVMSSAVAGDLINNNNNHHHNNNNNQPGFPNANEMKPEVMSQMSSYNPFALPYMNYIGSQLSNSSPQPVRSPESAYSSCDDLPKESSLSPPPASNSQEGQKPFKDSLYSLYAQSVNPMVGSYPSMGYLPYSGYSNSYEYSS</sequence>
<dbReference type="PROSITE" id="PS50118">
    <property type="entry name" value="HMG_BOX_2"/>
    <property type="match status" value="1"/>
</dbReference>
<dbReference type="InterPro" id="IPR036910">
    <property type="entry name" value="HMG_box_dom_sf"/>
</dbReference>
<evidence type="ECO:0000313" key="8">
    <source>
        <dbReference type="RefSeq" id="XP_028968259.1"/>
    </source>
</evidence>
<protein>
    <submittedName>
        <fullName evidence="8">Transcription factor Sox-2-like</fullName>
    </submittedName>
</protein>
<dbReference type="AlphaFoldDB" id="A0AAJ7SGW4"/>
<dbReference type="RefSeq" id="XP_028968259.1">
    <property type="nucleotide sequence ID" value="XM_029112426.1"/>
</dbReference>
<dbReference type="PANTHER" id="PTHR10270:SF324">
    <property type="entry name" value="SOX DOMAIN-CONTAINING PROTEIN DICHAETE-RELATED"/>
    <property type="match status" value="1"/>
</dbReference>
<evidence type="ECO:0000256" key="1">
    <source>
        <dbReference type="ARBA" id="ARBA00004123"/>
    </source>
</evidence>
<dbReference type="CDD" id="cd22028">
    <property type="entry name" value="HMG-box_SoxA_SoxB_SoxG"/>
    <property type="match status" value="1"/>
</dbReference>